<name>A0A2Y9A8D0_9MICO</name>
<evidence type="ECO:0000313" key="2">
    <source>
        <dbReference type="EMBL" id="SSA40640.1"/>
    </source>
</evidence>
<dbReference type="InterPro" id="IPR007712">
    <property type="entry name" value="RelE/ParE_toxin"/>
</dbReference>
<proteinExistence type="predicted"/>
<dbReference type="RefSeq" id="WP_110852120.1">
    <property type="nucleotide sequence ID" value="NZ_QKLZ01000004.1"/>
</dbReference>
<dbReference type="InterPro" id="IPR035093">
    <property type="entry name" value="RelE/ParE_toxin_dom_sf"/>
</dbReference>
<gene>
    <name evidence="2" type="ORF">SAMN05216184_104212</name>
</gene>
<dbReference type="AlphaFoldDB" id="A0A2Y9A8D0"/>
<dbReference type="Pfam" id="PF05016">
    <property type="entry name" value="ParE_toxin"/>
    <property type="match status" value="1"/>
</dbReference>
<dbReference type="EMBL" id="UETB01000004">
    <property type="protein sequence ID" value="SSA40640.1"/>
    <property type="molecule type" value="Genomic_DNA"/>
</dbReference>
<dbReference type="Proteomes" id="UP000250222">
    <property type="component" value="Unassembled WGS sequence"/>
</dbReference>
<reference evidence="2 3" key="1">
    <citation type="submission" date="2016-10" db="EMBL/GenBank/DDBJ databases">
        <authorList>
            <person name="Cai Z."/>
        </authorList>
    </citation>
    <scope>NUCLEOTIDE SEQUENCE [LARGE SCALE GENOMIC DNA]</scope>
    <source>
        <strain evidence="2 3">CGMCC 1.10826</strain>
    </source>
</reference>
<dbReference type="OrthoDB" id="278204at2"/>
<keyword evidence="3" id="KW-1185">Reference proteome</keyword>
<evidence type="ECO:0000256" key="1">
    <source>
        <dbReference type="ARBA" id="ARBA00022649"/>
    </source>
</evidence>
<protein>
    <submittedName>
        <fullName evidence="2">ParE toxin of type II toxin-antitoxin system, parDE</fullName>
    </submittedName>
</protein>
<evidence type="ECO:0000313" key="3">
    <source>
        <dbReference type="Proteomes" id="UP000250222"/>
    </source>
</evidence>
<accession>A0A2Y9A8D0</accession>
<organism evidence="2 3">
    <name type="scientific">Georgenia satyanarayanai</name>
    <dbReference type="NCBI Taxonomy" id="860221"/>
    <lineage>
        <taxon>Bacteria</taxon>
        <taxon>Bacillati</taxon>
        <taxon>Actinomycetota</taxon>
        <taxon>Actinomycetes</taxon>
        <taxon>Micrococcales</taxon>
        <taxon>Bogoriellaceae</taxon>
        <taxon>Georgenia</taxon>
    </lineage>
</organism>
<sequence length="103" mass="11766">MTLAQREHPEARAELRAGAAWYDDSATGQEFLDATRQARQSIAAMPDAWPPIRDWDREPVVRRKGVPGFPYGVIYYVAEGEVVIVAYAHERRLPGYWKHRVGD</sequence>
<dbReference type="Gene3D" id="3.30.2310.20">
    <property type="entry name" value="RelE-like"/>
    <property type="match status" value="1"/>
</dbReference>
<keyword evidence="1" id="KW-1277">Toxin-antitoxin system</keyword>